<evidence type="ECO:0000256" key="2">
    <source>
        <dbReference type="ARBA" id="ARBA00006275"/>
    </source>
</evidence>
<evidence type="ECO:0000259" key="6">
    <source>
        <dbReference type="Pfam" id="PF07980"/>
    </source>
</evidence>
<gene>
    <name evidence="8" type="ORF">BD94_2684</name>
</gene>
<evidence type="ECO:0000256" key="5">
    <source>
        <dbReference type="ARBA" id="ARBA00023237"/>
    </source>
</evidence>
<dbReference type="InterPro" id="IPR033985">
    <property type="entry name" value="SusD-like_N"/>
</dbReference>
<evidence type="ECO:0000256" key="1">
    <source>
        <dbReference type="ARBA" id="ARBA00004442"/>
    </source>
</evidence>
<protein>
    <recommendedName>
        <fullName evidence="10">Outer membrane protein, probably involved in nutrient binding</fullName>
    </recommendedName>
</protein>
<proteinExistence type="inferred from homology"/>
<organism evidence="8 9">
    <name type="scientific">Elizabethkingia anophelis NUHP1</name>
    <dbReference type="NCBI Taxonomy" id="1338011"/>
    <lineage>
        <taxon>Bacteria</taxon>
        <taxon>Pseudomonadati</taxon>
        <taxon>Bacteroidota</taxon>
        <taxon>Flavobacteriia</taxon>
        <taxon>Flavobacteriales</taxon>
        <taxon>Weeksellaceae</taxon>
        <taxon>Elizabethkingia</taxon>
    </lineage>
</organism>
<dbReference type="InterPro" id="IPR011990">
    <property type="entry name" value="TPR-like_helical_dom_sf"/>
</dbReference>
<name>A0A077EJQ4_9FLAO</name>
<sequence>MKTIKYFIITLSIGTIINSCSSDLNTLPNGDISGKQLNDDKTKAEKILGGIYLDLRSNGAGGTTLHSDFGIMAIKAGADLMSNDVIQSTNQHLGMFYNYDATNANNSAAEFVWTTFYARIFVINKLLDDLKNDNSTSNRAIAGQLHALRAYSYFYLIRFYANDYKDHKQDPGLPLVLTNNNQSQGLSRAAVAEVYQQITKDIEESIILLGSYARSSRAQIDQRTAKAIASEIYLQTGDYTKAGKYANESRQGMALMTENDYTTTGFSNINNPEVIWGFHNTTATMSIGNYYASFFSMFDNTNRGYAGAAQIYKLIDKRLYDAIPETDYRKKVFNGSQKADYTFNGTQKNYPPYVSWKFKDPTLFEGDYIYIRASSLYYTEAEALARQGREAEARQVLYEITSQRNKAYTLSSKAGNELINEIILQKRIELWGEGYAWFDMKRLSTPLERIYPGTNHTFGRFNLAPDKFKFQIPNKEINNNPQIKQNES</sequence>
<feature type="domain" description="SusD-like N-terminal" evidence="7">
    <location>
        <begin position="95"/>
        <end position="234"/>
    </location>
</feature>
<dbReference type="RefSeq" id="WP_009090510.1">
    <property type="nucleotide sequence ID" value="NZ_CP007547.1"/>
</dbReference>
<dbReference type="GeneID" id="56683750"/>
<evidence type="ECO:0000259" key="7">
    <source>
        <dbReference type="Pfam" id="PF14322"/>
    </source>
</evidence>
<dbReference type="GO" id="GO:0009279">
    <property type="term" value="C:cell outer membrane"/>
    <property type="evidence" value="ECO:0007669"/>
    <property type="project" value="UniProtKB-SubCell"/>
</dbReference>
<dbReference type="Proteomes" id="UP000028933">
    <property type="component" value="Chromosome"/>
</dbReference>
<accession>A0A077EJQ4</accession>
<keyword evidence="4" id="KW-0472">Membrane</keyword>
<keyword evidence="5" id="KW-0998">Cell outer membrane</keyword>
<dbReference type="STRING" id="1338011.BD94_2684"/>
<dbReference type="AlphaFoldDB" id="A0A077EJQ4"/>
<dbReference type="Pfam" id="PF07980">
    <property type="entry name" value="SusD_RagB"/>
    <property type="match status" value="1"/>
</dbReference>
<reference evidence="8" key="1">
    <citation type="journal article" date="2013" name="Lancet">
        <title>First case of E anophelis outbreak in an intensive-care unit.</title>
        <authorList>
            <person name="Teo J."/>
            <person name="Tan S.Y."/>
            <person name="Tay M."/>
            <person name="Ding Y."/>
            <person name="Kjelleberg S."/>
            <person name="Givskov M."/>
            <person name="Lin R.T."/>
            <person name="Yang L."/>
        </authorList>
    </citation>
    <scope>NUCLEOTIDE SEQUENCE [LARGE SCALE GENOMIC DNA]</scope>
    <source>
        <strain evidence="8">NUHP1</strain>
    </source>
</reference>
<evidence type="ECO:0000256" key="4">
    <source>
        <dbReference type="ARBA" id="ARBA00023136"/>
    </source>
</evidence>
<comment type="subcellular location">
    <subcellularLocation>
        <location evidence="1">Cell outer membrane</location>
    </subcellularLocation>
</comment>
<dbReference type="KEGG" id="eao:BD94_2684"/>
<dbReference type="eggNOG" id="COG1834">
    <property type="taxonomic scope" value="Bacteria"/>
</dbReference>
<evidence type="ECO:0008006" key="10">
    <source>
        <dbReference type="Google" id="ProtNLM"/>
    </source>
</evidence>
<feature type="domain" description="RagB/SusD" evidence="6">
    <location>
        <begin position="354"/>
        <end position="487"/>
    </location>
</feature>
<evidence type="ECO:0000313" key="8">
    <source>
        <dbReference type="EMBL" id="AIL46459.1"/>
    </source>
</evidence>
<reference evidence="8" key="2">
    <citation type="journal article" date="2015" name="Genome Biol. Evol.">
        <title>Complete Genome Sequence and Transcriptomic Analysis of the Novel Pathogen Elizabethkingia anophelis in Response to Oxidative Stress.</title>
        <authorList>
            <person name="Li Y."/>
            <person name="Liu Y."/>
            <person name="Chew S.C."/>
            <person name="Tay M."/>
            <person name="Salido M.M."/>
            <person name="Teo J."/>
            <person name="Lauro F.M."/>
            <person name="Givskov M."/>
            <person name="Yang L."/>
        </authorList>
    </citation>
    <scope>NUCLEOTIDE SEQUENCE</scope>
    <source>
        <strain evidence="8">NUHP1</strain>
    </source>
</reference>
<evidence type="ECO:0000256" key="3">
    <source>
        <dbReference type="ARBA" id="ARBA00022729"/>
    </source>
</evidence>
<dbReference type="EMBL" id="CP007547">
    <property type="protein sequence ID" value="AIL46459.1"/>
    <property type="molecule type" value="Genomic_DNA"/>
</dbReference>
<dbReference type="Pfam" id="PF14322">
    <property type="entry name" value="SusD-like_3"/>
    <property type="match status" value="1"/>
</dbReference>
<dbReference type="HOGENOM" id="CLU_015553_3_2_10"/>
<keyword evidence="3" id="KW-0732">Signal</keyword>
<dbReference type="InterPro" id="IPR012944">
    <property type="entry name" value="SusD_RagB_dom"/>
</dbReference>
<comment type="similarity">
    <text evidence="2">Belongs to the SusD family.</text>
</comment>
<evidence type="ECO:0000313" key="9">
    <source>
        <dbReference type="Proteomes" id="UP000028933"/>
    </source>
</evidence>
<dbReference type="SUPFAM" id="SSF48452">
    <property type="entry name" value="TPR-like"/>
    <property type="match status" value="1"/>
</dbReference>
<dbReference type="Gene3D" id="1.25.40.390">
    <property type="match status" value="1"/>
</dbReference>